<dbReference type="Gene3D" id="3.40.50.300">
    <property type="entry name" value="P-loop containing nucleotide triphosphate hydrolases"/>
    <property type="match status" value="1"/>
</dbReference>
<protein>
    <submittedName>
        <fullName evidence="1">Uncharacterized protein</fullName>
    </submittedName>
</protein>
<evidence type="ECO:0000313" key="2">
    <source>
        <dbReference type="Proteomes" id="UP000501991"/>
    </source>
</evidence>
<dbReference type="SUPFAM" id="SSF52540">
    <property type="entry name" value="P-loop containing nucleoside triphosphate hydrolases"/>
    <property type="match status" value="1"/>
</dbReference>
<dbReference type="InterPro" id="IPR027417">
    <property type="entry name" value="P-loop_NTPase"/>
</dbReference>
<dbReference type="RefSeq" id="WP_173768117.1">
    <property type="nucleotide sequence ID" value="NZ_CP048836.1"/>
</dbReference>
<dbReference type="Proteomes" id="UP000501991">
    <property type="component" value="Chromosome"/>
</dbReference>
<name>A0A6C1B9G3_9RHOO</name>
<keyword evidence="2" id="KW-1185">Reference proteome</keyword>
<evidence type="ECO:0000313" key="1">
    <source>
        <dbReference type="EMBL" id="QID19475.1"/>
    </source>
</evidence>
<dbReference type="EMBL" id="CP048836">
    <property type="protein sequence ID" value="QID19475.1"/>
    <property type="molecule type" value="Genomic_DNA"/>
</dbReference>
<dbReference type="AlphaFoldDB" id="A0A6C1B9G3"/>
<gene>
    <name evidence="1" type="ORF">G3580_18725</name>
</gene>
<accession>A0A6C1B9G3</accession>
<dbReference type="KEGG" id="azq:G3580_18725"/>
<sequence length="559" mass="64327">MANEPLIFGQQIDTLSTLVEEGARATAQNVARFIEPAPGTLRRAKSKRHHLIFGRRGSGKSSLLLKAGDELEKANHPIAIVDLEPFKGHHYPDVLLSVLIATLLKYELWLIDHKRGNRFRELAKRLQFWKRKDPVTVATLHQEISKEISALREQLHLADDAGLRTTTAHARNEDWERRSRGKAGVSDDLVAAEIEQEIAARVAANSTMEVVEESKRSKSDYLLRHIIDYQRIFRELSRVSGYSSYLFLDDLYHLKREDQASILDYFHRIAKNNNLWLKIGTIKNRSNWYRHDPQPLGLKIGDDADDINLDLTLEKFSSARGFLLKILNSYANDAEAPKVRDFVADGGVDRLVIASGGVTRDFLGLFRRSIDEARERLTQTPDHARGPKMGAEDVNVAAGSYGETKREEFERDTLEDRARLEQMFEKIKAFCLEKNKANVFLVDQEATDEMHDTIQELVDLRLIHQIRSRVTEKTRTGKVFRALLLDISQYTGERMRRDIEMIEFWRPDNKEILRKAKYIFDPNQTLEEIQISAKADRKKVVEETKTKEFDDQISMDFGD</sequence>
<organism evidence="1 2">
    <name type="scientific">Nitrogeniibacter mangrovi</name>
    <dbReference type="NCBI Taxonomy" id="2016596"/>
    <lineage>
        <taxon>Bacteria</taxon>
        <taxon>Pseudomonadati</taxon>
        <taxon>Pseudomonadota</taxon>
        <taxon>Betaproteobacteria</taxon>
        <taxon>Rhodocyclales</taxon>
        <taxon>Zoogloeaceae</taxon>
        <taxon>Nitrogeniibacter</taxon>
    </lineage>
</organism>
<reference evidence="1 2" key="1">
    <citation type="submission" date="2020-02" db="EMBL/GenBank/DDBJ databases">
        <title>Nitrogenibacter mangrovi gen. nov., sp. nov. isolated from mangrove sediment, a denitrifying betaproteobacterium.</title>
        <authorList>
            <person name="Liao H."/>
            <person name="Tian Y."/>
        </authorList>
    </citation>
    <scope>NUCLEOTIDE SEQUENCE [LARGE SCALE GENOMIC DNA]</scope>
    <source>
        <strain evidence="1 2">M9-3-2</strain>
    </source>
</reference>
<proteinExistence type="predicted"/>